<keyword evidence="2" id="KW-1185">Reference proteome</keyword>
<evidence type="ECO:0000313" key="1">
    <source>
        <dbReference type="EMBL" id="ANP74830.1"/>
    </source>
</evidence>
<keyword evidence="1" id="KW-0614">Plasmid</keyword>
<dbReference type="Proteomes" id="UP000092582">
    <property type="component" value="Plasmid pP27867_1"/>
</dbReference>
<dbReference type="OrthoDB" id="3418622at2"/>
<organism evidence="1 2">
    <name type="scientific">Cryobacterium arcticum</name>
    <dbReference type="NCBI Taxonomy" id="670052"/>
    <lineage>
        <taxon>Bacteria</taxon>
        <taxon>Bacillati</taxon>
        <taxon>Actinomycetota</taxon>
        <taxon>Actinomycetes</taxon>
        <taxon>Micrococcales</taxon>
        <taxon>Microbacteriaceae</taxon>
        <taxon>Cryobacterium</taxon>
    </lineage>
</organism>
<accession>A0A1B1BQA0</accession>
<evidence type="ECO:0000313" key="2">
    <source>
        <dbReference type="Proteomes" id="UP000092582"/>
    </source>
</evidence>
<proteinExistence type="predicted"/>
<geneLocation type="plasmid" evidence="2">
    <name>pp27867_1</name>
</geneLocation>
<name>A0A1B1BQA0_9MICO</name>
<protein>
    <recommendedName>
        <fullName evidence="3">CAAX protease</fullName>
    </recommendedName>
</protein>
<dbReference type="AlphaFoldDB" id="A0A1B1BQA0"/>
<sequence length="246" mass="27271">MYRLRATIPSPRMAPYVRACAGTLVEPIDLYRWAGAVALAVFDDLASLEVAMRSAMGRELAAVHGLAWYQRVDLLDDDTLKLIEGAWKVGRLGKLTASPDVIHGKLVATLMFGFWVKVLGRGGFNTGSGTRERRIYDTLLWKSALRSAFPNAGDLDRALVETAARQVQALRNRIAHHEHIVWGVPLPGEMRPDRTIVRLSVTDAHETLLTLAGFVDTGLEEWLRHYSQVPALLAACPLPQKSRLLL</sequence>
<dbReference type="EMBL" id="CP016283">
    <property type="protein sequence ID" value="ANP74830.1"/>
    <property type="molecule type" value="Genomic_DNA"/>
</dbReference>
<reference evidence="1 2" key="1">
    <citation type="submission" date="2016-06" db="EMBL/GenBank/DDBJ databases">
        <title>Genome sequencing of Cryobacterium arcticum PAMC 27867.</title>
        <authorList>
            <person name="Lee J."/>
            <person name="Kim O.-S."/>
        </authorList>
    </citation>
    <scope>NUCLEOTIDE SEQUENCE [LARGE SCALE GENOMIC DNA]</scope>
    <source>
        <strain evidence="1 2">PAMC 27867</strain>
        <plasmid evidence="2">pp27867_1</plasmid>
    </source>
</reference>
<dbReference type="KEGG" id="cart:PA27867_3920"/>
<gene>
    <name evidence="1" type="ORF">PA27867_3920</name>
</gene>
<dbReference type="RefSeq" id="WP_157109395.1">
    <property type="nucleotide sequence ID" value="NZ_CP016283.1"/>
</dbReference>
<evidence type="ECO:0008006" key="3">
    <source>
        <dbReference type="Google" id="ProtNLM"/>
    </source>
</evidence>